<accession>A0A916QP22</accession>
<proteinExistence type="predicted"/>
<dbReference type="InterPro" id="IPR036388">
    <property type="entry name" value="WH-like_DNA-bd_sf"/>
</dbReference>
<dbReference type="PROSITE" id="PS51197">
    <property type="entry name" value="HTH_RRF2_2"/>
    <property type="match status" value="1"/>
</dbReference>
<dbReference type="Pfam" id="PF02082">
    <property type="entry name" value="Rrf2"/>
    <property type="match status" value="1"/>
</dbReference>
<dbReference type="InterPro" id="IPR036390">
    <property type="entry name" value="WH_DNA-bd_sf"/>
</dbReference>
<reference evidence="2" key="1">
    <citation type="journal article" date="2014" name="Int. J. Syst. Evol. Microbiol.">
        <title>Complete genome sequence of Corynebacterium casei LMG S-19264T (=DSM 44701T), isolated from a smear-ripened cheese.</title>
        <authorList>
            <consortium name="US DOE Joint Genome Institute (JGI-PGF)"/>
            <person name="Walter F."/>
            <person name="Albersmeier A."/>
            <person name="Kalinowski J."/>
            <person name="Ruckert C."/>
        </authorList>
    </citation>
    <scope>NUCLEOTIDE SEQUENCE</scope>
    <source>
        <strain evidence="2">CGMCC 1.15880</strain>
    </source>
</reference>
<dbReference type="GO" id="GO:0003677">
    <property type="term" value="F:DNA binding"/>
    <property type="evidence" value="ECO:0007669"/>
    <property type="project" value="UniProtKB-KW"/>
</dbReference>
<sequence length="142" mass="14973">MQMTKFTDYGLRVLMALAVTQERALGGGQIAAQYGISQHHVAKIATALVAGGFVLSERGRGGGLRLARPAKDIRLGAVVRHLSKSDVLVECMGQGSSCCILPACGLRSPLQEAQEAFFTVLDGYTVADTVAQGDSLRKLLAV</sequence>
<dbReference type="NCBIfam" id="TIGR00738">
    <property type="entry name" value="rrf2_super"/>
    <property type="match status" value="1"/>
</dbReference>
<dbReference type="Proteomes" id="UP000628017">
    <property type="component" value="Unassembled WGS sequence"/>
</dbReference>
<dbReference type="EMBL" id="BMKA01000001">
    <property type="protein sequence ID" value="GGA04905.1"/>
    <property type="molecule type" value="Genomic_DNA"/>
</dbReference>
<dbReference type="AlphaFoldDB" id="A0A916QP22"/>
<keyword evidence="3" id="KW-1185">Reference proteome</keyword>
<keyword evidence="1" id="KW-0238">DNA-binding</keyword>
<organism evidence="2 3">
    <name type="scientific">Neptunicoccus cionae</name>
    <dbReference type="NCBI Taxonomy" id="2035344"/>
    <lineage>
        <taxon>Bacteria</taxon>
        <taxon>Pseudomonadati</taxon>
        <taxon>Pseudomonadota</taxon>
        <taxon>Alphaproteobacteria</taxon>
        <taxon>Rhodobacterales</taxon>
        <taxon>Paracoccaceae</taxon>
        <taxon>Neptunicoccus</taxon>
    </lineage>
</organism>
<dbReference type="GO" id="GO:0003700">
    <property type="term" value="F:DNA-binding transcription factor activity"/>
    <property type="evidence" value="ECO:0007669"/>
    <property type="project" value="TreeGrafter"/>
</dbReference>
<dbReference type="SUPFAM" id="SSF46785">
    <property type="entry name" value="Winged helix' DNA-binding domain"/>
    <property type="match status" value="1"/>
</dbReference>
<name>A0A916QP22_9RHOB</name>
<evidence type="ECO:0000313" key="2">
    <source>
        <dbReference type="EMBL" id="GGA04905.1"/>
    </source>
</evidence>
<dbReference type="PANTHER" id="PTHR33221:SF4">
    <property type="entry name" value="HTH-TYPE TRANSCRIPTIONAL REPRESSOR NSRR"/>
    <property type="match status" value="1"/>
</dbReference>
<dbReference type="GO" id="GO:0005829">
    <property type="term" value="C:cytosol"/>
    <property type="evidence" value="ECO:0007669"/>
    <property type="project" value="TreeGrafter"/>
</dbReference>
<comment type="caution">
    <text evidence="2">The sequence shown here is derived from an EMBL/GenBank/DDBJ whole genome shotgun (WGS) entry which is preliminary data.</text>
</comment>
<dbReference type="PANTHER" id="PTHR33221">
    <property type="entry name" value="WINGED HELIX-TURN-HELIX TRANSCRIPTIONAL REGULATOR, RRF2 FAMILY"/>
    <property type="match status" value="1"/>
</dbReference>
<evidence type="ECO:0000256" key="1">
    <source>
        <dbReference type="ARBA" id="ARBA00023125"/>
    </source>
</evidence>
<dbReference type="Gene3D" id="1.10.10.10">
    <property type="entry name" value="Winged helix-like DNA-binding domain superfamily/Winged helix DNA-binding domain"/>
    <property type="match status" value="1"/>
</dbReference>
<dbReference type="InterPro" id="IPR000944">
    <property type="entry name" value="Tscrpt_reg_Rrf2"/>
</dbReference>
<protein>
    <submittedName>
        <fullName evidence="2">Rrf2 family transcriptional regulator</fullName>
    </submittedName>
</protein>
<evidence type="ECO:0000313" key="3">
    <source>
        <dbReference type="Proteomes" id="UP000628017"/>
    </source>
</evidence>
<gene>
    <name evidence="2" type="ORF">GCM10011498_00290</name>
</gene>
<reference evidence="2" key="2">
    <citation type="submission" date="2020-09" db="EMBL/GenBank/DDBJ databases">
        <authorList>
            <person name="Sun Q."/>
            <person name="Zhou Y."/>
        </authorList>
    </citation>
    <scope>NUCLEOTIDE SEQUENCE</scope>
    <source>
        <strain evidence="2">CGMCC 1.15880</strain>
    </source>
</reference>